<evidence type="ECO:0000256" key="4">
    <source>
        <dbReference type="ARBA" id="ARBA00022927"/>
    </source>
</evidence>
<dbReference type="Pfam" id="PF02416">
    <property type="entry name" value="TatA_B_E"/>
    <property type="match status" value="1"/>
</dbReference>
<evidence type="ECO:0000256" key="7">
    <source>
        <dbReference type="ARBA" id="ARBA00023136"/>
    </source>
</evidence>
<organism evidence="8 9">
    <name type="scientific">Salinimonas profundi</name>
    <dbReference type="NCBI Taxonomy" id="2729140"/>
    <lineage>
        <taxon>Bacteria</taxon>
        <taxon>Pseudomonadati</taxon>
        <taxon>Pseudomonadota</taxon>
        <taxon>Gammaproteobacteria</taxon>
        <taxon>Alteromonadales</taxon>
        <taxon>Alteromonadaceae</taxon>
        <taxon>Alteromonas/Salinimonas group</taxon>
        <taxon>Salinimonas</taxon>
    </lineage>
</organism>
<keyword evidence="7" id="KW-0472">Membrane</keyword>
<dbReference type="EMBL" id="JABBXD010000002">
    <property type="protein sequence ID" value="MBD3585211.1"/>
    <property type="molecule type" value="Genomic_DNA"/>
</dbReference>
<sequence>MLDLSWSELFFVGVLALVIIGPKDLPEFFQMFGRMVGKVKRTYANVQGGMNQLTKEVNIVSGKAQPGDESWRTFLPKEIQDLPADFRPGAMSAEQHADRKAKIDEARKLAEQAATQKGNEHE</sequence>
<comment type="subcellular location">
    <subcellularLocation>
        <location evidence="1">Membrane</location>
        <topology evidence="1">Single-pass membrane protein</topology>
    </subcellularLocation>
</comment>
<keyword evidence="3" id="KW-0812">Transmembrane</keyword>
<evidence type="ECO:0000313" key="9">
    <source>
        <dbReference type="Proteomes" id="UP000624419"/>
    </source>
</evidence>
<dbReference type="RefSeq" id="WP_191023050.1">
    <property type="nucleotide sequence ID" value="NZ_JABBXD010000002.1"/>
</dbReference>
<evidence type="ECO:0000256" key="6">
    <source>
        <dbReference type="ARBA" id="ARBA00023010"/>
    </source>
</evidence>
<keyword evidence="5" id="KW-1133">Transmembrane helix</keyword>
<dbReference type="InterPro" id="IPR003369">
    <property type="entry name" value="TatA/B/E"/>
</dbReference>
<dbReference type="PRINTS" id="PR01506">
    <property type="entry name" value="TATBPROTEIN"/>
</dbReference>
<keyword evidence="4" id="KW-0653">Protein transport</keyword>
<evidence type="ECO:0000256" key="2">
    <source>
        <dbReference type="ARBA" id="ARBA00022448"/>
    </source>
</evidence>
<evidence type="ECO:0000313" key="8">
    <source>
        <dbReference type="EMBL" id="MBD3585211.1"/>
    </source>
</evidence>
<evidence type="ECO:0000256" key="3">
    <source>
        <dbReference type="ARBA" id="ARBA00022692"/>
    </source>
</evidence>
<keyword evidence="6" id="KW-0811">Translocation</keyword>
<comment type="caution">
    <text evidence="8">The sequence shown here is derived from an EMBL/GenBank/DDBJ whole genome shotgun (WGS) entry which is preliminary data.</text>
</comment>
<dbReference type="Gene3D" id="1.20.5.3310">
    <property type="match status" value="1"/>
</dbReference>
<name>A0ABR8LG21_9ALTE</name>
<keyword evidence="9" id="KW-1185">Reference proteome</keyword>
<dbReference type="Proteomes" id="UP000624419">
    <property type="component" value="Unassembled WGS sequence"/>
</dbReference>
<evidence type="ECO:0000256" key="1">
    <source>
        <dbReference type="ARBA" id="ARBA00004167"/>
    </source>
</evidence>
<keyword evidence="2" id="KW-0813">Transport</keyword>
<gene>
    <name evidence="8" type="ORF">HHX48_05645</name>
</gene>
<evidence type="ECO:0000256" key="5">
    <source>
        <dbReference type="ARBA" id="ARBA00022989"/>
    </source>
</evidence>
<accession>A0ABR8LG21</accession>
<protein>
    <submittedName>
        <fullName evidence="8">Preprotein translocase subunit TatB</fullName>
    </submittedName>
</protein>
<reference evidence="8 9" key="1">
    <citation type="submission" date="2020-04" db="EMBL/GenBank/DDBJ databases">
        <title>Salinimonas sp. HHU 13199.</title>
        <authorList>
            <person name="Cui X."/>
            <person name="Zhang D."/>
        </authorList>
    </citation>
    <scope>NUCLEOTIDE SEQUENCE [LARGE SCALE GENOMIC DNA]</scope>
    <source>
        <strain evidence="8 9">HHU 13199</strain>
    </source>
</reference>
<proteinExistence type="predicted"/>